<evidence type="ECO:0000313" key="7">
    <source>
        <dbReference type="Proteomes" id="UP001500301"/>
    </source>
</evidence>
<evidence type="ECO:0008006" key="8">
    <source>
        <dbReference type="Google" id="ProtNLM"/>
    </source>
</evidence>
<evidence type="ECO:0000256" key="2">
    <source>
        <dbReference type="ARBA" id="ARBA00022676"/>
    </source>
</evidence>
<keyword evidence="2" id="KW-0328">Glycosyltransferase</keyword>
<feature type="domain" description="Glycoside hydrolase family 65 central catalytic" evidence="4">
    <location>
        <begin position="350"/>
        <end position="703"/>
    </location>
</feature>
<dbReference type="PANTHER" id="PTHR11051">
    <property type="entry name" value="GLYCOSYL HYDROLASE-RELATED"/>
    <property type="match status" value="1"/>
</dbReference>
<comment type="similarity">
    <text evidence="1">Belongs to the glycosyl hydrolase 65 family.</text>
</comment>
<proteinExistence type="inferred from homology"/>
<evidence type="ECO:0000256" key="1">
    <source>
        <dbReference type="ARBA" id="ARBA00006768"/>
    </source>
</evidence>
<protein>
    <recommendedName>
        <fullName evidence="8">Glycoside hydrolase family 65 protein</fullName>
    </recommendedName>
</protein>
<evidence type="ECO:0000256" key="3">
    <source>
        <dbReference type="ARBA" id="ARBA00022679"/>
    </source>
</evidence>
<dbReference type="InterPro" id="IPR017045">
    <property type="entry name" value="Malt_Pase/Glycosyl_Hdrlase"/>
</dbReference>
<sequence length="786" mass="84980">MRADRTYGAVVLAWAGAVGAVAGSDDLLARVRSLSARGVHVGILGRGAARQLGTMPGPGQVWCVDDTLPVARPELFRRFHDLGVGPDLVLVLEGPDSPLEMLDDQLRRSGRLRVPDIDRDPRWVVQRQGQAANRRRVDEALFTLCSGYVGTRGAVEEQVPGREAMVLAAGVYAGDRPEDGLVVGPSWTDVSSLSPVEQDVRWLDLRSGVLVREQVAAGTRPFRSARFASLALPGSAAMRVEAPADQVRSVAGEGGEVWRWCEGAAGGGVGVMIRDCTSTDDDLHTHERLAAFVGEPSSVPRRADAEEHLGAAARQGFDRLLSAQRREWAERWATAGVSVPDDPELELGLRFLLFHLWSLSDGHGELAVGARGLSGSGYAGHVFWDADVFVLPAMMTIAPAAAAAMVRYRLSRLPAARAHAEAHGCHGARFPWESALTGDDVTPRHGQLGGEEVPIFTGLREEHVTADVAWAVVRQARWAGRDLSAQERRLLAATADYWVSRIPVGADRRAHLRGVIGPDEYHEDVDDNAFTNVMVRWNLRAAAAEVPRAGQARRRRWLDLADAIVDGYDEETGRYEQFQGYFALEPLTVGDLGPPPLAADVLIGRRRVARSQLIKQADVLMLHMMVPGEVAPGSLQANLDHYLPRTAHGSSLSPAVNALVLARGGHPDQARALLRTALRIDLDDLAATTAGGLHLGAMGGAWQAFLFGFVGVEVVDAVLCIDPHLPASWREVEVAFRCLSSDVRVRVGEGVVTVSSRCPIRARRGTAPVVEIPGGHRPRRLERSRG</sequence>
<dbReference type="EMBL" id="BAABBB010000003">
    <property type="protein sequence ID" value="GAA3517926.1"/>
    <property type="molecule type" value="Genomic_DNA"/>
</dbReference>
<dbReference type="RefSeq" id="WP_218235106.1">
    <property type="nucleotide sequence ID" value="NZ_BAABBB010000003.1"/>
</dbReference>
<reference evidence="7" key="1">
    <citation type="journal article" date="2019" name="Int. J. Syst. Evol. Microbiol.">
        <title>The Global Catalogue of Microorganisms (GCM) 10K type strain sequencing project: providing services to taxonomists for standard genome sequencing and annotation.</title>
        <authorList>
            <consortium name="The Broad Institute Genomics Platform"/>
            <consortium name="The Broad Institute Genome Sequencing Center for Infectious Disease"/>
            <person name="Wu L."/>
            <person name="Ma J."/>
        </authorList>
    </citation>
    <scope>NUCLEOTIDE SEQUENCE [LARGE SCALE GENOMIC DNA]</scope>
    <source>
        <strain evidence="7">JCM 17460</strain>
    </source>
</reference>
<evidence type="ECO:0000313" key="6">
    <source>
        <dbReference type="EMBL" id="GAA3517926.1"/>
    </source>
</evidence>
<organism evidence="6 7">
    <name type="scientific">Nocardioides daeguensis</name>
    <dbReference type="NCBI Taxonomy" id="908359"/>
    <lineage>
        <taxon>Bacteria</taxon>
        <taxon>Bacillati</taxon>
        <taxon>Actinomycetota</taxon>
        <taxon>Actinomycetes</taxon>
        <taxon>Propionibacteriales</taxon>
        <taxon>Nocardioidaceae</taxon>
        <taxon>Nocardioides</taxon>
    </lineage>
</organism>
<evidence type="ECO:0000259" key="5">
    <source>
        <dbReference type="Pfam" id="PF03636"/>
    </source>
</evidence>
<dbReference type="InterPro" id="IPR005195">
    <property type="entry name" value="Glyco_hydro_65_M"/>
</dbReference>
<dbReference type="Proteomes" id="UP001500301">
    <property type="component" value="Unassembled WGS sequence"/>
</dbReference>
<dbReference type="PIRSF" id="PIRSF036289">
    <property type="entry name" value="Glycosyl_hydrolase_malt_phosph"/>
    <property type="match status" value="1"/>
</dbReference>
<dbReference type="InterPro" id="IPR005196">
    <property type="entry name" value="Glyco_hydro_65_N"/>
</dbReference>
<name>A0ABP6UQB9_9ACTN</name>
<dbReference type="Pfam" id="PF03636">
    <property type="entry name" value="Glyco_hydro_65N"/>
    <property type="match status" value="1"/>
</dbReference>
<accession>A0ABP6UQB9</accession>
<comment type="caution">
    <text evidence="6">The sequence shown here is derived from an EMBL/GenBank/DDBJ whole genome shotgun (WGS) entry which is preliminary data.</text>
</comment>
<gene>
    <name evidence="6" type="ORF">GCM10022263_02020</name>
</gene>
<keyword evidence="3" id="KW-0808">Transferase</keyword>
<feature type="domain" description="Glycoside hydrolase family 65 N-terminal" evidence="5">
    <location>
        <begin position="133"/>
        <end position="242"/>
    </location>
</feature>
<keyword evidence="7" id="KW-1185">Reference proteome</keyword>
<dbReference type="PANTHER" id="PTHR11051:SF8">
    <property type="entry name" value="PROTEIN-GLUCOSYLGALACTOSYLHYDROXYLYSINE GLUCOSIDASE"/>
    <property type="match status" value="1"/>
</dbReference>
<evidence type="ECO:0000259" key="4">
    <source>
        <dbReference type="Pfam" id="PF03632"/>
    </source>
</evidence>
<dbReference type="Pfam" id="PF03632">
    <property type="entry name" value="Glyco_hydro_65m"/>
    <property type="match status" value="1"/>
</dbReference>